<dbReference type="EMBL" id="DVOC01000007">
    <property type="protein sequence ID" value="HIU90429.1"/>
    <property type="molecule type" value="Genomic_DNA"/>
</dbReference>
<dbReference type="InterPro" id="IPR014197">
    <property type="entry name" value="Sporulation_prot_YunB"/>
</dbReference>
<dbReference type="Proteomes" id="UP000886852">
    <property type="component" value="Unassembled WGS sequence"/>
</dbReference>
<reference evidence="2" key="2">
    <citation type="journal article" date="2021" name="PeerJ">
        <title>Extensive microbial diversity within the chicken gut microbiome revealed by metagenomics and culture.</title>
        <authorList>
            <person name="Gilroy R."/>
            <person name="Ravi A."/>
            <person name="Getino M."/>
            <person name="Pursley I."/>
            <person name="Horton D.L."/>
            <person name="Alikhan N.F."/>
            <person name="Baker D."/>
            <person name="Gharbi K."/>
            <person name="Hall N."/>
            <person name="Watson M."/>
            <person name="Adriaenssens E.M."/>
            <person name="Foster-Nyarko E."/>
            <person name="Jarju S."/>
            <person name="Secka A."/>
            <person name="Antonio M."/>
            <person name="Oren A."/>
            <person name="Chaudhuri R.R."/>
            <person name="La Ragione R."/>
            <person name="Hildebrand F."/>
            <person name="Pallen M.J."/>
        </authorList>
    </citation>
    <scope>NUCLEOTIDE SEQUENCE</scope>
    <source>
        <strain evidence="2">ChiHjej12B11-7776</strain>
    </source>
</reference>
<dbReference type="AlphaFoldDB" id="A0A9D1SPJ6"/>
<name>A0A9D1SPJ6_9BACT</name>
<keyword evidence="1" id="KW-1133">Transmembrane helix</keyword>
<evidence type="ECO:0000313" key="3">
    <source>
        <dbReference type="Proteomes" id="UP000886852"/>
    </source>
</evidence>
<reference evidence="2" key="1">
    <citation type="submission" date="2020-10" db="EMBL/GenBank/DDBJ databases">
        <authorList>
            <person name="Gilroy R."/>
        </authorList>
    </citation>
    <scope>NUCLEOTIDE SEQUENCE</scope>
    <source>
        <strain evidence="2">ChiHjej12B11-7776</strain>
    </source>
</reference>
<feature type="transmembrane region" description="Helical" evidence="1">
    <location>
        <begin position="23"/>
        <end position="43"/>
    </location>
</feature>
<sequence>MSRYVVVNRGERALKRRRLLKKAVALFCVLLVAAAALSVWFYWRSMTPTILDIALVQVQSQTAQAVNEALSAVLGGVDYRQLITVEKNSQNDVVLLTANSNAINTLARSAALTTQGKINGLFADSLKIPLGTLSGIPLLNELGPHLKIEVSPVGTVSCAFTSEFETAGINQTLHRIYLTVQSTVDVIIPSSHQIVETQTPVLVCETVIVGKVPDTFLQGGFLLGSSSV</sequence>
<organism evidence="2 3">
    <name type="scientific">Candidatus Fimimonas merdipullorum</name>
    <dbReference type="NCBI Taxonomy" id="2840822"/>
    <lineage>
        <taxon>Bacteria</taxon>
        <taxon>Pseudomonadati</taxon>
        <taxon>Myxococcota</taxon>
        <taxon>Myxococcia</taxon>
        <taxon>Myxococcales</taxon>
        <taxon>Cystobacterineae</taxon>
        <taxon>Myxococcaceae</taxon>
        <taxon>Myxococcaceae incertae sedis</taxon>
        <taxon>Candidatus Fimimonas</taxon>
    </lineage>
</organism>
<dbReference type="NCBIfam" id="TIGR02832">
    <property type="entry name" value="spo_yunB"/>
    <property type="match status" value="1"/>
</dbReference>
<comment type="caution">
    <text evidence="2">The sequence shown here is derived from an EMBL/GenBank/DDBJ whole genome shotgun (WGS) entry which is preliminary data.</text>
</comment>
<evidence type="ECO:0000256" key="1">
    <source>
        <dbReference type="SAM" id="Phobius"/>
    </source>
</evidence>
<proteinExistence type="predicted"/>
<keyword evidence="1" id="KW-0812">Transmembrane</keyword>
<gene>
    <name evidence="2" type="primary">yunB</name>
    <name evidence="2" type="ORF">IAC72_00235</name>
</gene>
<dbReference type="PIRSF" id="PIRSF021383">
    <property type="entry name" value="YunB"/>
    <property type="match status" value="1"/>
</dbReference>
<protein>
    <submittedName>
        <fullName evidence="2">Sporulation protein YunB</fullName>
    </submittedName>
</protein>
<accession>A0A9D1SPJ6</accession>
<keyword evidence="1" id="KW-0472">Membrane</keyword>
<evidence type="ECO:0000313" key="2">
    <source>
        <dbReference type="EMBL" id="HIU90429.1"/>
    </source>
</evidence>
<dbReference type="Pfam" id="PF09560">
    <property type="entry name" value="Spore_YunB"/>
    <property type="match status" value="1"/>
</dbReference>